<keyword evidence="4" id="KW-1185">Reference proteome</keyword>
<feature type="signal peptide" evidence="2">
    <location>
        <begin position="1"/>
        <end position="34"/>
    </location>
</feature>
<sequence>MKTRAWLQALIVGRTWRRCSLACAALVAAGTAGAYPYDGYDHTGIRRLDYVAKVHDGDVPGRKLQPGQYLPLDHVLPRWSGTDGKALPLADAGMQAALDKLLAGSGYATYSVALLDLSDETHPRYASSRADERVNVGSVGKVLVALALMQTLADVYPDDIAARERVLKTTLVAADRYSQYDHHTVTFWDPASRKRASRTIRVGDTATLWEYLDWMLSASSNSAAGMVQKELIALKHFGAAYPPPRAEYDAYFSSSSPKQLGELYRQTMDDAARRNGFDPEQFRQGSLFTQGGKQKVNGTSSYATSEQLLRYLYRLEAGTLIDAFSSREIKRLLYMTQRRIRYASHPVLNDSAVYFKSGSFYQCKVAGTCGKYKGDKTNRLASVAIIESPDLLPNGRPRLQYLVAVTSNVLGVNSAVAHQSMALRIHRLVEAQHPLPQPPAQPTAFPSVPVDDPDDAGAGKSDAP</sequence>
<dbReference type="InterPro" id="IPR012338">
    <property type="entry name" value="Beta-lactam/transpept-like"/>
</dbReference>
<feature type="region of interest" description="Disordered" evidence="1">
    <location>
        <begin position="434"/>
        <end position="464"/>
    </location>
</feature>
<evidence type="ECO:0000313" key="3">
    <source>
        <dbReference type="EMBL" id="SHG86568.1"/>
    </source>
</evidence>
<evidence type="ECO:0000313" key="4">
    <source>
        <dbReference type="Proteomes" id="UP000199758"/>
    </source>
</evidence>
<reference evidence="3 4" key="1">
    <citation type="submission" date="2016-11" db="EMBL/GenBank/DDBJ databases">
        <authorList>
            <person name="Jaros S."/>
            <person name="Januszkiewicz K."/>
            <person name="Wedrychowicz H."/>
        </authorList>
    </citation>
    <scope>NUCLEOTIDE SEQUENCE [LARGE SCALE GENOMIC DNA]</scope>
    <source>
        <strain evidence="3 4">CGMCC 1.7049</strain>
    </source>
</reference>
<evidence type="ECO:0000256" key="1">
    <source>
        <dbReference type="SAM" id="MobiDB-lite"/>
    </source>
</evidence>
<evidence type="ECO:0008006" key="5">
    <source>
        <dbReference type="Google" id="ProtNLM"/>
    </source>
</evidence>
<proteinExistence type="predicted"/>
<evidence type="ECO:0000256" key="2">
    <source>
        <dbReference type="SAM" id="SignalP"/>
    </source>
</evidence>
<organism evidence="3 4">
    <name type="scientific">Hydrocarboniphaga daqingensis</name>
    <dbReference type="NCBI Taxonomy" id="490188"/>
    <lineage>
        <taxon>Bacteria</taxon>
        <taxon>Pseudomonadati</taxon>
        <taxon>Pseudomonadota</taxon>
        <taxon>Gammaproteobacteria</taxon>
        <taxon>Nevskiales</taxon>
        <taxon>Nevskiaceae</taxon>
        <taxon>Hydrocarboniphaga</taxon>
    </lineage>
</organism>
<protein>
    <recommendedName>
        <fullName evidence="5">Beta-lactamase enzyme family protein</fullName>
    </recommendedName>
</protein>
<feature type="chain" id="PRO_5012928887" description="Beta-lactamase enzyme family protein" evidence="2">
    <location>
        <begin position="35"/>
        <end position="464"/>
    </location>
</feature>
<dbReference type="SUPFAM" id="SSF56601">
    <property type="entry name" value="beta-lactamase/transpeptidase-like"/>
    <property type="match status" value="1"/>
</dbReference>
<dbReference type="AlphaFoldDB" id="A0A1M5NAQ1"/>
<keyword evidence="2" id="KW-0732">Signal</keyword>
<dbReference type="Proteomes" id="UP000199758">
    <property type="component" value="Unassembled WGS sequence"/>
</dbReference>
<name>A0A1M5NAQ1_9GAMM</name>
<gene>
    <name evidence="3" type="ORF">SAMN04488068_1731</name>
</gene>
<dbReference type="Gene3D" id="3.40.710.10">
    <property type="entry name" value="DD-peptidase/beta-lactamase superfamily"/>
    <property type="match status" value="1"/>
</dbReference>
<dbReference type="EMBL" id="FQWZ01000003">
    <property type="protein sequence ID" value="SHG86568.1"/>
    <property type="molecule type" value="Genomic_DNA"/>
</dbReference>
<dbReference type="STRING" id="490188.SAMN04488068_1731"/>
<accession>A0A1M5NAQ1</accession>